<protein>
    <submittedName>
        <fullName evidence="3">Anti-sigma regulatory factor</fullName>
    </submittedName>
</protein>
<reference evidence="3" key="2">
    <citation type="submission" date="2020-02" db="EMBL/GenBank/DDBJ databases">
        <authorList>
            <person name="Matsumoto Y."/>
            <person name="Motooka D."/>
            <person name="Nakamura S."/>
        </authorList>
    </citation>
    <scope>NUCLEOTIDE SEQUENCE</scope>
    <source>
        <strain evidence="3">JCM 13671</strain>
    </source>
</reference>
<name>A0A7I7Y4S6_9MYCO</name>
<organism evidence="3 4">
    <name type="scientific">Mycolicibacterium confluentis</name>
    <dbReference type="NCBI Taxonomy" id="28047"/>
    <lineage>
        <taxon>Bacteria</taxon>
        <taxon>Bacillati</taxon>
        <taxon>Actinomycetota</taxon>
        <taxon>Actinomycetes</taxon>
        <taxon>Mycobacteriales</taxon>
        <taxon>Mycobacteriaceae</taxon>
        <taxon>Mycolicibacterium</taxon>
    </lineage>
</organism>
<dbReference type="EMBL" id="AP022612">
    <property type="protein sequence ID" value="BBZ36133.1"/>
    <property type="molecule type" value="Genomic_DNA"/>
</dbReference>
<dbReference type="InterPro" id="IPR050267">
    <property type="entry name" value="Anti-sigma-factor_SerPK"/>
</dbReference>
<proteinExistence type="predicted"/>
<dbReference type="CDD" id="cd16936">
    <property type="entry name" value="HATPase_RsbW-like"/>
    <property type="match status" value="1"/>
</dbReference>
<dbReference type="PANTHER" id="PTHR35526">
    <property type="entry name" value="ANTI-SIGMA-F FACTOR RSBW-RELATED"/>
    <property type="match status" value="1"/>
</dbReference>
<evidence type="ECO:0000313" key="4">
    <source>
        <dbReference type="Proteomes" id="UP000466931"/>
    </source>
</evidence>
<keyword evidence="1" id="KW-0808">Transferase</keyword>
<keyword evidence="4" id="KW-1185">Reference proteome</keyword>
<dbReference type="InterPro" id="IPR003594">
    <property type="entry name" value="HATPase_dom"/>
</dbReference>
<sequence length="146" mass="16301">MTAAETLEHCVVADAARVGQVREEFSRWLRQFDLSPDRHNDLVLAVNEALANAAEFAYVRHSAPGEVRLVARFDAPSRSISVRISDDGNWREPTSSDIPALRGRGIPLMRSLADDADIERSPHGTTVRMRFDRVGDNMTERSSVLQ</sequence>
<dbReference type="RefSeq" id="WP_085151939.1">
    <property type="nucleotide sequence ID" value="NZ_AP022612.1"/>
</dbReference>
<evidence type="ECO:0000313" key="3">
    <source>
        <dbReference type="EMBL" id="BBZ36133.1"/>
    </source>
</evidence>
<dbReference type="GO" id="GO:0004674">
    <property type="term" value="F:protein serine/threonine kinase activity"/>
    <property type="evidence" value="ECO:0007669"/>
    <property type="project" value="UniProtKB-KW"/>
</dbReference>
<feature type="domain" description="Histidine kinase/HSP90-like ATPase" evidence="2">
    <location>
        <begin position="12"/>
        <end position="131"/>
    </location>
</feature>
<dbReference type="InterPro" id="IPR036890">
    <property type="entry name" value="HATPase_C_sf"/>
</dbReference>
<dbReference type="Gene3D" id="3.30.565.10">
    <property type="entry name" value="Histidine kinase-like ATPase, C-terminal domain"/>
    <property type="match status" value="1"/>
</dbReference>
<dbReference type="SUPFAM" id="SSF55874">
    <property type="entry name" value="ATPase domain of HSP90 chaperone/DNA topoisomerase II/histidine kinase"/>
    <property type="match status" value="1"/>
</dbReference>
<dbReference type="Proteomes" id="UP000466931">
    <property type="component" value="Chromosome"/>
</dbReference>
<accession>A0A7I7Y4S6</accession>
<evidence type="ECO:0000259" key="2">
    <source>
        <dbReference type="Pfam" id="PF13581"/>
    </source>
</evidence>
<dbReference type="PANTHER" id="PTHR35526:SF3">
    <property type="entry name" value="ANTI-SIGMA-F FACTOR RSBW"/>
    <property type="match status" value="1"/>
</dbReference>
<dbReference type="Pfam" id="PF13581">
    <property type="entry name" value="HATPase_c_2"/>
    <property type="match status" value="1"/>
</dbReference>
<keyword evidence="1" id="KW-0723">Serine/threonine-protein kinase</keyword>
<dbReference type="OrthoDB" id="5184914at2"/>
<dbReference type="AlphaFoldDB" id="A0A7I7Y4S6"/>
<gene>
    <name evidence="3" type="ORF">MCNF_47380</name>
</gene>
<reference evidence="3" key="1">
    <citation type="journal article" date="2019" name="Emerg. Microbes Infect.">
        <title>Comprehensive subspecies identification of 175 nontuberculous mycobacteria species based on 7547 genomic profiles.</title>
        <authorList>
            <person name="Matsumoto Y."/>
            <person name="Kinjo T."/>
            <person name="Motooka D."/>
            <person name="Nabeya D."/>
            <person name="Jung N."/>
            <person name="Uechi K."/>
            <person name="Horii T."/>
            <person name="Iida T."/>
            <person name="Fujita J."/>
            <person name="Nakamura S."/>
        </authorList>
    </citation>
    <scope>NUCLEOTIDE SEQUENCE [LARGE SCALE GENOMIC DNA]</scope>
    <source>
        <strain evidence="3">JCM 13671</strain>
    </source>
</reference>
<keyword evidence="1" id="KW-0418">Kinase</keyword>
<evidence type="ECO:0000256" key="1">
    <source>
        <dbReference type="ARBA" id="ARBA00022527"/>
    </source>
</evidence>